<organism evidence="5 6">
    <name type="scientific">Virgisporangium ochraceum</name>
    <dbReference type="NCBI Taxonomy" id="65505"/>
    <lineage>
        <taxon>Bacteria</taxon>
        <taxon>Bacillati</taxon>
        <taxon>Actinomycetota</taxon>
        <taxon>Actinomycetes</taxon>
        <taxon>Micromonosporales</taxon>
        <taxon>Micromonosporaceae</taxon>
        <taxon>Virgisporangium</taxon>
    </lineage>
</organism>
<name>A0A8J3ZTE8_9ACTN</name>
<keyword evidence="3" id="KW-0804">Transcription</keyword>
<keyword evidence="1" id="KW-0805">Transcription regulation</keyword>
<dbReference type="GO" id="GO:0003677">
    <property type="term" value="F:DNA binding"/>
    <property type="evidence" value="ECO:0007669"/>
    <property type="project" value="UniProtKB-KW"/>
</dbReference>
<evidence type="ECO:0000259" key="4">
    <source>
        <dbReference type="PROSITE" id="PS50995"/>
    </source>
</evidence>
<dbReference type="PANTHER" id="PTHR33164">
    <property type="entry name" value="TRANSCRIPTIONAL REGULATOR, MARR FAMILY"/>
    <property type="match status" value="1"/>
</dbReference>
<dbReference type="GO" id="GO:0006950">
    <property type="term" value="P:response to stress"/>
    <property type="evidence" value="ECO:0007669"/>
    <property type="project" value="TreeGrafter"/>
</dbReference>
<protein>
    <recommendedName>
        <fullName evidence="4">HTH marR-type domain-containing protein</fullName>
    </recommendedName>
</protein>
<dbReference type="InterPro" id="IPR000835">
    <property type="entry name" value="HTH_MarR-typ"/>
</dbReference>
<sequence length="169" mass="19332">MEPREYEPQVGALLRIAWEALQAELYAELRAAGFDDLREVHRPVLRYPPIDGLRPTDLAGRLNLSKQATNDLLRDLERLGYLRLDRDPTDGRARIIRYTERGWRLFDTGSGLSRTIGERWARAVGEERYADFHATLREIVDVTRQAWPRPLQADLGARGGGLVQRADDP</sequence>
<evidence type="ECO:0000256" key="3">
    <source>
        <dbReference type="ARBA" id="ARBA00023163"/>
    </source>
</evidence>
<proteinExistence type="predicted"/>
<dbReference type="EMBL" id="BOPH01000023">
    <property type="protein sequence ID" value="GIJ67190.1"/>
    <property type="molecule type" value="Genomic_DNA"/>
</dbReference>
<dbReference type="InterPro" id="IPR023187">
    <property type="entry name" value="Tscrpt_reg_MarR-type_CS"/>
</dbReference>
<dbReference type="RefSeq" id="WP_203927151.1">
    <property type="nucleotide sequence ID" value="NZ_BOPH01000023.1"/>
</dbReference>
<dbReference type="AlphaFoldDB" id="A0A8J3ZTE8"/>
<dbReference type="SUPFAM" id="SSF46785">
    <property type="entry name" value="Winged helix' DNA-binding domain"/>
    <property type="match status" value="1"/>
</dbReference>
<dbReference type="Proteomes" id="UP000635606">
    <property type="component" value="Unassembled WGS sequence"/>
</dbReference>
<evidence type="ECO:0000313" key="6">
    <source>
        <dbReference type="Proteomes" id="UP000635606"/>
    </source>
</evidence>
<dbReference type="GO" id="GO:0003700">
    <property type="term" value="F:DNA-binding transcription factor activity"/>
    <property type="evidence" value="ECO:0007669"/>
    <property type="project" value="InterPro"/>
</dbReference>
<evidence type="ECO:0000256" key="2">
    <source>
        <dbReference type="ARBA" id="ARBA00023125"/>
    </source>
</evidence>
<dbReference type="InterPro" id="IPR039422">
    <property type="entry name" value="MarR/SlyA-like"/>
</dbReference>
<evidence type="ECO:0000313" key="5">
    <source>
        <dbReference type="EMBL" id="GIJ67190.1"/>
    </source>
</evidence>
<keyword evidence="2" id="KW-0238">DNA-binding</keyword>
<dbReference type="PROSITE" id="PS01117">
    <property type="entry name" value="HTH_MARR_1"/>
    <property type="match status" value="1"/>
</dbReference>
<dbReference type="PANTHER" id="PTHR33164:SF43">
    <property type="entry name" value="HTH-TYPE TRANSCRIPTIONAL REPRESSOR YETL"/>
    <property type="match status" value="1"/>
</dbReference>
<dbReference type="InterPro" id="IPR036388">
    <property type="entry name" value="WH-like_DNA-bd_sf"/>
</dbReference>
<accession>A0A8J3ZTE8</accession>
<feature type="domain" description="HTH marR-type" evidence="4">
    <location>
        <begin position="7"/>
        <end position="141"/>
    </location>
</feature>
<comment type="caution">
    <text evidence="5">The sequence shown here is derived from an EMBL/GenBank/DDBJ whole genome shotgun (WGS) entry which is preliminary data.</text>
</comment>
<dbReference type="InterPro" id="IPR036390">
    <property type="entry name" value="WH_DNA-bd_sf"/>
</dbReference>
<evidence type="ECO:0000256" key="1">
    <source>
        <dbReference type="ARBA" id="ARBA00023015"/>
    </source>
</evidence>
<keyword evidence="6" id="KW-1185">Reference proteome</keyword>
<dbReference type="Gene3D" id="1.10.10.10">
    <property type="entry name" value="Winged helix-like DNA-binding domain superfamily/Winged helix DNA-binding domain"/>
    <property type="match status" value="1"/>
</dbReference>
<reference evidence="5" key="1">
    <citation type="submission" date="2021-01" db="EMBL/GenBank/DDBJ databases">
        <title>Whole genome shotgun sequence of Virgisporangium ochraceum NBRC 16418.</title>
        <authorList>
            <person name="Komaki H."/>
            <person name="Tamura T."/>
        </authorList>
    </citation>
    <scope>NUCLEOTIDE SEQUENCE</scope>
    <source>
        <strain evidence="5">NBRC 16418</strain>
    </source>
</reference>
<gene>
    <name evidence="5" type="ORF">Voc01_021070</name>
</gene>
<dbReference type="Pfam" id="PF12802">
    <property type="entry name" value="MarR_2"/>
    <property type="match status" value="1"/>
</dbReference>
<dbReference type="PROSITE" id="PS50995">
    <property type="entry name" value="HTH_MARR_2"/>
    <property type="match status" value="1"/>
</dbReference>